<dbReference type="EMBL" id="JASBWR010000003">
    <property type="protein sequence ID" value="KAJ9112915.1"/>
    <property type="molecule type" value="Genomic_DNA"/>
</dbReference>
<proteinExistence type="predicted"/>
<dbReference type="Proteomes" id="UP001241377">
    <property type="component" value="Unassembled WGS sequence"/>
</dbReference>
<evidence type="ECO:0000313" key="2">
    <source>
        <dbReference type="Proteomes" id="UP001241377"/>
    </source>
</evidence>
<accession>A0ACC2WMD1</accession>
<evidence type="ECO:0000313" key="1">
    <source>
        <dbReference type="EMBL" id="KAJ9112915.1"/>
    </source>
</evidence>
<comment type="caution">
    <text evidence="1">The sequence shown here is derived from an EMBL/GenBank/DDBJ whole genome shotgun (WGS) entry which is preliminary data.</text>
</comment>
<keyword evidence="2" id="KW-1185">Reference proteome</keyword>
<reference evidence="1" key="1">
    <citation type="submission" date="2023-04" db="EMBL/GenBank/DDBJ databases">
        <title>Draft Genome sequencing of Naganishia species isolated from polar environments using Oxford Nanopore Technology.</title>
        <authorList>
            <person name="Leo P."/>
            <person name="Venkateswaran K."/>
        </authorList>
    </citation>
    <scope>NUCLEOTIDE SEQUENCE</scope>
    <source>
        <strain evidence="1">MNA-CCFEE 5261</strain>
    </source>
</reference>
<organism evidence="1 2">
    <name type="scientific">Naganishia cerealis</name>
    <dbReference type="NCBI Taxonomy" id="610337"/>
    <lineage>
        <taxon>Eukaryota</taxon>
        <taxon>Fungi</taxon>
        <taxon>Dikarya</taxon>
        <taxon>Basidiomycota</taxon>
        <taxon>Agaricomycotina</taxon>
        <taxon>Tremellomycetes</taxon>
        <taxon>Filobasidiales</taxon>
        <taxon>Filobasidiaceae</taxon>
        <taxon>Naganishia</taxon>
    </lineage>
</organism>
<gene>
    <name evidence="1" type="ORF">QFC19_000470</name>
</gene>
<protein>
    <submittedName>
        <fullName evidence="1">Uncharacterized protein</fullName>
    </submittedName>
</protein>
<name>A0ACC2WMD1_9TREE</name>
<sequence>MVDGSGGGKQSARKKSRRNIVERRLTESGWQDQVDGRRGEITETFGEEIPLPNREDGIAIFGTEPKPQILNDTSSMANFVGDSLEIGERNLSSLVSDLNKIVNDMMVVDHNVSSATIENASATELTDTYGGTEPMSHANDLPKNIPFEYIKVCKNQESIYLEEFYNNFATIIQPFHSYDEKIGYFCPARDILLETASRESFLLSAIMAQGAKMSFKKHHLQEDDEASYKYLVTCSKLLEPALIKARQDKSLVNSKIEAVLLTILFLVSSNASILNLDWRSHLRGAKELLLSYSTPDSEHSIIKSKIMVFCKQWFISFEILAGLSSRRGGTLATQQEMSVMLTTDNVQEIEILREIGIIRPDGFNLLIGMHYTCLTPIRGLIKIVKQTRERENETLPDTFEIIDLLSQFNEQMGFEFIDRRCILKSDSFAQTAGSLLGEVTIRNEKLVISWMDICHQAYVFASIVILLRKGLQFPSKGAHIQTVNRKLLELISFLGHYLELSNHTKCSMILLQWPIFVAGLNCLEDKEKLLVMKFFRNSADIGTSNSTYALRKLNKFWNRATDGDEKNDYLDSGSDVDVFAY</sequence>